<name>A0ACB9S3B1_9MYRT</name>
<dbReference type="Proteomes" id="UP001057402">
    <property type="component" value="Chromosome 2"/>
</dbReference>
<comment type="caution">
    <text evidence="1">The sequence shown here is derived from an EMBL/GenBank/DDBJ whole genome shotgun (WGS) entry which is preliminary data.</text>
</comment>
<proteinExistence type="predicted"/>
<evidence type="ECO:0000313" key="2">
    <source>
        <dbReference type="Proteomes" id="UP001057402"/>
    </source>
</evidence>
<organism evidence="1 2">
    <name type="scientific">Melastoma candidum</name>
    <dbReference type="NCBI Taxonomy" id="119954"/>
    <lineage>
        <taxon>Eukaryota</taxon>
        <taxon>Viridiplantae</taxon>
        <taxon>Streptophyta</taxon>
        <taxon>Embryophyta</taxon>
        <taxon>Tracheophyta</taxon>
        <taxon>Spermatophyta</taxon>
        <taxon>Magnoliopsida</taxon>
        <taxon>eudicotyledons</taxon>
        <taxon>Gunneridae</taxon>
        <taxon>Pentapetalae</taxon>
        <taxon>rosids</taxon>
        <taxon>malvids</taxon>
        <taxon>Myrtales</taxon>
        <taxon>Melastomataceae</taxon>
        <taxon>Melastomatoideae</taxon>
        <taxon>Melastomateae</taxon>
        <taxon>Melastoma</taxon>
    </lineage>
</organism>
<gene>
    <name evidence="1" type="ORF">MLD38_003761</name>
</gene>
<sequence>MPFKRVWGGESDGGSGSGKSMFKEMQPLLHLLFSLCIHWVAEEMTVSVIVDVATAALCTDDTTCSAVIYITGLEATVVGIFKMFVLPVLGHLADDYGRKKMLIITSSTSMFPFALLAINQSKGFVYAFYALRTISYIMSQGSVLYISVAYAADVVDTSKRAIAFAWITGFLSASHVIGNLLARFLPEKYIFAISVCLLAFASLYMVVFLRETVKCEPSTEEQIKLGGKIVRTLQKRYRSMKESVQIIMKSPTLRGISMVSFFYKLGMIGVGDMLFYYLKAVFGYTKNQFSEILMVVEGGAIVSQMVLLPIANAFVGEKVVLCSALLAAVVYATLYGVAWASWVSYFSASFGVVYILVAPATFAIISKASSSEHQGKAQGAIAGVEALAGFLSPLFISPLTTWFLSDSAPFDCKGFSILTGAFCMFIGFIFACLLKTESVPTEKSSDVETPEDQVTPLLDSSSS</sequence>
<reference evidence="2" key="1">
    <citation type="journal article" date="2023" name="Front. Plant Sci.">
        <title>Chromosomal-level genome assembly of Melastoma candidum provides insights into trichome evolution.</title>
        <authorList>
            <person name="Zhong Y."/>
            <person name="Wu W."/>
            <person name="Sun C."/>
            <person name="Zou P."/>
            <person name="Liu Y."/>
            <person name="Dai S."/>
            <person name="Zhou R."/>
        </authorList>
    </citation>
    <scope>NUCLEOTIDE SEQUENCE [LARGE SCALE GENOMIC DNA]</scope>
</reference>
<evidence type="ECO:0000313" key="1">
    <source>
        <dbReference type="EMBL" id="KAI4385768.1"/>
    </source>
</evidence>
<protein>
    <submittedName>
        <fullName evidence="1">Uncharacterized protein</fullName>
    </submittedName>
</protein>
<dbReference type="EMBL" id="CM042881">
    <property type="protein sequence ID" value="KAI4385768.1"/>
    <property type="molecule type" value="Genomic_DNA"/>
</dbReference>
<accession>A0ACB9S3B1</accession>
<keyword evidence="2" id="KW-1185">Reference proteome</keyword>